<dbReference type="GO" id="GO:0016020">
    <property type="term" value="C:membrane"/>
    <property type="evidence" value="ECO:0007669"/>
    <property type="project" value="UniProtKB-SubCell"/>
</dbReference>
<sequence>MSHVPDDDDDTRFPEPDDPLSSAAAAAANASLSDSIIAASRVKSQLVENPWDADEQEPTASVLFTRRAHSPTRQQPRPAAASSSTDDPWSSLPPYSSQTPAPSTSALPRLPTASDPWGAFNTVNPPSLSASASSSSSSRPRPPSQPFTDSLWRSPKSPSSPTSRDPAPSPSPQSSLSSDVHNRPASAVASLPPADPWQLPTSNGQTSSPSTTLTAGRLSTSTPPPADNMTSDEQPPHSPPRPPKSPTFTPFDIPPSAAAERLPADRVSVRLASERGGVVFKHVNYVLQSATYRTPVVRRYSDFVWLADVLQRRYPMRLLTQLPPKRVAVDDAFLEERRRGLQRWINHVANHPVMRLEEAVGVFLGEAGKRFLPPPTGTDDEFTIRSPDDQDLASVPANVDQVAAKVRIALPGMLEAYGGMLDVVEGMARREGAFSAYSLYASTVRLSLHHSACVDSDCALCPSLSRGMVEFAEGLERAGRVARDAQRLVEETVAEELKGYREVVEGMDDLLYRRERLLTSMTVDKLRKQVQANRARVDRMQQEGAPQKEIERVLGLIDQDDKSIDQQLRRTAFIRFCTFAELRHFHRQRAQLAIAHQHLAEYKHRTTQNAEEEWSRLVKVAGEMPGLYT</sequence>
<evidence type="ECO:0000256" key="2">
    <source>
        <dbReference type="ARBA" id="ARBA00004287"/>
    </source>
</evidence>
<comment type="similarity">
    <text evidence="4">Belongs to the sorting nexin family.</text>
</comment>
<dbReference type="GO" id="GO:0005768">
    <property type="term" value="C:endosome"/>
    <property type="evidence" value="ECO:0007669"/>
    <property type="project" value="TreeGrafter"/>
</dbReference>
<evidence type="ECO:0000256" key="8">
    <source>
        <dbReference type="ARBA" id="ARBA00022927"/>
    </source>
</evidence>
<evidence type="ECO:0000313" key="13">
    <source>
        <dbReference type="Proteomes" id="UP000070544"/>
    </source>
</evidence>
<dbReference type="GO" id="GO:0032266">
    <property type="term" value="F:phosphatidylinositol-3-phosphate binding"/>
    <property type="evidence" value="ECO:0007669"/>
    <property type="project" value="TreeGrafter"/>
</dbReference>
<reference evidence="12 13" key="1">
    <citation type="journal article" date="2015" name="Genome Biol. Evol.">
        <title>Phylogenomic analyses indicate that early fungi evolved digesting cell walls of algal ancestors of land plants.</title>
        <authorList>
            <person name="Chang Y."/>
            <person name="Wang S."/>
            <person name="Sekimoto S."/>
            <person name="Aerts A.L."/>
            <person name="Choi C."/>
            <person name="Clum A."/>
            <person name="LaButti K.M."/>
            <person name="Lindquist E.A."/>
            <person name="Yee Ngan C."/>
            <person name="Ohm R.A."/>
            <person name="Salamov A.A."/>
            <person name="Grigoriev I.V."/>
            <person name="Spatafora J.W."/>
            <person name="Berbee M.L."/>
        </authorList>
    </citation>
    <scope>NUCLEOTIDE SEQUENCE [LARGE SCALE GENOMIC DNA]</scope>
    <source>
        <strain evidence="12 13">JEL478</strain>
    </source>
</reference>
<dbReference type="Proteomes" id="UP000070544">
    <property type="component" value="Unassembled WGS sequence"/>
</dbReference>
<feature type="region of interest" description="Disordered" evidence="10">
    <location>
        <begin position="1"/>
        <end position="30"/>
    </location>
</feature>
<dbReference type="GO" id="GO:0005829">
    <property type="term" value="C:cytosol"/>
    <property type="evidence" value="ECO:0007669"/>
    <property type="project" value="GOC"/>
</dbReference>
<accession>A0A139A006</accession>
<gene>
    <name evidence="12" type="ORF">M427DRAFT_191706</name>
</gene>
<dbReference type="AlphaFoldDB" id="A0A139A006"/>
<evidence type="ECO:0000256" key="3">
    <source>
        <dbReference type="ARBA" id="ARBA00004496"/>
    </source>
</evidence>
<feature type="compositionally biased region" description="Low complexity" evidence="10">
    <location>
        <begin position="154"/>
        <end position="178"/>
    </location>
</feature>
<feature type="compositionally biased region" description="Acidic residues" evidence="10">
    <location>
        <begin position="1"/>
        <end position="10"/>
    </location>
</feature>
<feature type="compositionally biased region" description="Polar residues" evidence="10">
    <location>
        <begin position="199"/>
        <end position="221"/>
    </location>
</feature>
<dbReference type="PANTHER" id="PTHR47554">
    <property type="entry name" value="SORTING NEXIN MVP1"/>
    <property type="match status" value="1"/>
</dbReference>
<dbReference type="STRING" id="1344416.A0A139A006"/>
<protein>
    <recommendedName>
        <fullName evidence="5">Sorting nexin MVP1</fullName>
    </recommendedName>
</protein>
<dbReference type="Gene3D" id="1.20.1270.60">
    <property type="entry name" value="Arfaptin homology (AH) domain/BAR domain"/>
    <property type="match status" value="1"/>
</dbReference>
<dbReference type="InterPro" id="IPR045734">
    <property type="entry name" value="Snx8_BAR_dom"/>
</dbReference>
<feature type="domain" description="PX" evidence="11">
    <location>
        <begin position="263"/>
        <end position="370"/>
    </location>
</feature>
<dbReference type="Gene3D" id="3.30.1520.10">
    <property type="entry name" value="Phox-like domain"/>
    <property type="match status" value="1"/>
</dbReference>
<evidence type="ECO:0000256" key="1">
    <source>
        <dbReference type="ARBA" id="ARBA00002474"/>
    </source>
</evidence>
<dbReference type="PROSITE" id="PS50195">
    <property type="entry name" value="PX"/>
    <property type="match status" value="1"/>
</dbReference>
<evidence type="ECO:0000256" key="10">
    <source>
        <dbReference type="SAM" id="MobiDB-lite"/>
    </source>
</evidence>
<keyword evidence="8" id="KW-0653">Protein transport</keyword>
<dbReference type="SMART" id="SM00312">
    <property type="entry name" value="PX"/>
    <property type="match status" value="1"/>
</dbReference>
<evidence type="ECO:0000256" key="9">
    <source>
        <dbReference type="ARBA" id="ARBA00023136"/>
    </source>
</evidence>
<keyword evidence="13" id="KW-1185">Reference proteome</keyword>
<evidence type="ECO:0000256" key="5">
    <source>
        <dbReference type="ARBA" id="ARBA00014268"/>
    </source>
</evidence>
<comment type="subcellular location">
    <subcellularLocation>
        <location evidence="3">Cytoplasm</location>
    </subcellularLocation>
    <subcellularLocation>
        <location evidence="2">Membrane</location>
        <topology evidence="2">Peripheral membrane protein</topology>
        <orientation evidence="2">Cytoplasmic side</orientation>
    </subcellularLocation>
</comment>
<evidence type="ECO:0000313" key="12">
    <source>
        <dbReference type="EMBL" id="KXS10089.1"/>
    </source>
</evidence>
<dbReference type="InterPro" id="IPR028662">
    <property type="entry name" value="SNX8/Mvp1"/>
</dbReference>
<feature type="compositionally biased region" description="Pro residues" evidence="10">
    <location>
        <begin position="236"/>
        <end position="245"/>
    </location>
</feature>
<proteinExistence type="inferred from homology"/>
<organism evidence="12 13">
    <name type="scientific">Gonapodya prolifera (strain JEL478)</name>
    <name type="common">Monoblepharis prolifera</name>
    <dbReference type="NCBI Taxonomy" id="1344416"/>
    <lineage>
        <taxon>Eukaryota</taxon>
        <taxon>Fungi</taxon>
        <taxon>Fungi incertae sedis</taxon>
        <taxon>Chytridiomycota</taxon>
        <taxon>Chytridiomycota incertae sedis</taxon>
        <taxon>Monoblepharidomycetes</taxon>
        <taxon>Monoblepharidales</taxon>
        <taxon>Gonapodyaceae</taxon>
        <taxon>Gonapodya</taxon>
    </lineage>
</organism>
<dbReference type="GO" id="GO:0042147">
    <property type="term" value="P:retrograde transport, endosome to Golgi"/>
    <property type="evidence" value="ECO:0007669"/>
    <property type="project" value="InterPro"/>
</dbReference>
<keyword evidence="9" id="KW-0472">Membrane</keyword>
<dbReference type="InterPro" id="IPR036871">
    <property type="entry name" value="PX_dom_sf"/>
</dbReference>
<keyword evidence="7" id="KW-0963">Cytoplasm</keyword>
<dbReference type="GO" id="GO:0006623">
    <property type="term" value="P:protein targeting to vacuole"/>
    <property type="evidence" value="ECO:0007669"/>
    <property type="project" value="TreeGrafter"/>
</dbReference>
<feature type="region of interest" description="Disordered" evidence="10">
    <location>
        <begin position="48"/>
        <end position="259"/>
    </location>
</feature>
<feature type="compositionally biased region" description="Low complexity" evidence="10">
    <location>
        <begin position="19"/>
        <end position="30"/>
    </location>
</feature>
<evidence type="ECO:0000256" key="7">
    <source>
        <dbReference type="ARBA" id="ARBA00022490"/>
    </source>
</evidence>
<feature type="compositionally biased region" description="Low complexity" evidence="10">
    <location>
        <begin position="125"/>
        <end position="139"/>
    </location>
</feature>
<dbReference type="SUPFAM" id="SSF64268">
    <property type="entry name" value="PX domain"/>
    <property type="match status" value="1"/>
</dbReference>
<dbReference type="OrthoDB" id="10064318at2759"/>
<dbReference type="PANTHER" id="PTHR47554:SF1">
    <property type="entry name" value="SORTING NEXIN MVP1"/>
    <property type="match status" value="1"/>
</dbReference>
<feature type="compositionally biased region" description="Polar residues" evidence="10">
    <location>
        <begin position="71"/>
        <end position="106"/>
    </location>
</feature>
<dbReference type="Pfam" id="PF19566">
    <property type="entry name" value="Snx8_BAR_dom"/>
    <property type="match status" value="1"/>
</dbReference>
<evidence type="ECO:0000256" key="4">
    <source>
        <dbReference type="ARBA" id="ARBA00010883"/>
    </source>
</evidence>
<dbReference type="InterPro" id="IPR027267">
    <property type="entry name" value="AH/BAR_dom_sf"/>
</dbReference>
<dbReference type="OMA" id="SSPWDMP"/>
<comment type="function">
    <text evidence="1">Required for vacuolar protein sorting.</text>
</comment>
<evidence type="ECO:0000256" key="6">
    <source>
        <dbReference type="ARBA" id="ARBA00022448"/>
    </source>
</evidence>
<evidence type="ECO:0000259" key="11">
    <source>
        <dbReference type="PROSITE" id="PS50195"/>
    </source>
</evidence>
<dbReference type="EMBL" id="KQ965838">
    <property type="protein sequence ID" value="KXS10089.1"/>
    <property type="molecule type" value="Genomic_DNA"/>
</dbReference>
<dbReference type="InterPro" id="IPR001683">
    <property type="entry name" value="PX_dom"/>
</dbReference>
<name>A0A139A006_GONPJ</name>
<keyword evidence="6" id="KW-0813">Transport</keyword>
<dbReference type="Pfam" id="PF00787">
    <property type="entry name" value="PX"/>
    <property type="match status" value="1"/>
</dbReference>